<dbReference type="Gene3D" id="3.40.50.300">
    <property type="entry name" value="P-loop containing nucleotide triphosphate hydrolases"/>
    <property type="match status" value="1"/>
</dbReference>
<evidence type="ECO:0000313" key="17">
    <source>
        <dbReference type="EMBL" id="MBT8591836.1"/>
    </source>
</evidence>
<evidence type="ECO:0000256" key="7">
    <source>
        <dbReference type="ARBA" id="ARBA00022741"/>
    </source>
</evidence>
<evidence type="ECO:0000256" key="9">
    <source>
        <dbReference type="ARBA" id="ARBA00022989"/>
    </source>
</evidence>
<comment type="subcellular location">
    <subcellularLocation>
        <location evidence="1">Cell membrane</location>
        <topology evidence="1">Multi-pass membrane protein</topology>
    </subcellularLocation>
</comment>
<dbReference type="GO" id="GO:0140359">
    <property type="term" value="F:ABC-type transporter activity"/>
    <property type="evidence" value="ECO:0007669"/>
    <property type="project" value="InterPro"/>
</dbReference>
<dbReference type="Pfam" id="PF00664">
    <property type="entry name" value="ABC_membrane"/>
    <property type="match status" value="1"/>
</dbReference>
<name>A0AAE2YLP9_9BURK</name>
<dbReference type="SUPFAM" id="SSF90123">
    <property type="entry name" value="ABC transporter transmembrane region"/>
    <property type="match status" value="1"/>
</dbReference>
<reference evidence="17" key="1">
    <citation type="journal article" date="2021" name="Genome Biol. Evol.">
        <title>Continental-Scale Gene Flow Prevents Allopatric Divergence of Pelagic Freshwater Bacteria.</title>
        <authorList>
            <person name="Hoetzinger M."/>
            <person name="Pitt A."/>
            <person name="Huemer A."/>
            <person name="Hahn M.W."/>
        </authorList>
    </citation>
    <scope>NUCLEOTIDE SEQUENCE</scope>
    <source>
        <strain evidence="17">AP-YLGG-20-G6</strain>
    </source>
</reference>
<comment type="similarity">
    <text evidence="12">Belongs to the ABC transporter superfamily. Cyclolysin exporter (TC 3.A.1.109.2) family.</text>
</comment>
<feature type="domain" description="ABC transmembrane type-1" evidence="16">
    <location>
        <begin position="1"/>
        <end position="301"/>
    </location>
</feature>
<proteinExistence type="inferred from homology"/>
<dbReference type="Pfam" id="PF00005">
    <property type="entry name" value="ABC_tran"/>
    <property type="match status" value="1"/>
</dbReference>
<evidence type="ECO:0000256" key="13">
    <source>
        <dbReference type="ARBA" id="ARBA00072252"/>
    </source>
</evidence>
<dbReference type="GO" id="GO:0016887">
    <property type="term" value="F:ATP hydrolysis activity"/>
    <property type="evidence" value="ECO:0007669"/>
    <property type="project" value="InterPro"/>
</dbReference>
<dbReference type="FunFam" id="3.40.50.300:FF:000299">
    <property type="entry name" value="ABC transporter ATP-binding protein/permease"/>
    <property type="match status" value="1"/>
</dbReference>
<dbReference type="InterPro" id="IPR017871">
    <property type="entry name" value="ABC_transporter-like_CS"/>
</dbReference>
<dbReference type="InterPro" id="IPR011527">
    <property type="entry name" value="ABC1_TM_dom"/>
</dbReference>
<dbReference type="PROSITE" id="PS50929">
    <property type="entry name" value="ABC_TM1F"/>
    <property type="match status" value="1"/>
</dbReference>
<dbReference type="InterPro" id="IPR027417">
    <property type="entry name" value="P-loop_NTPase"/>
</dbReference>
<evidence type="ECO:0000313" key="18">
    <source>
        <dbReference type="Proteomes" id="UP000762271"/>
    </source>
</evidence>
<evidence type="ECO:0000259" key="16">
    <source>
        <dbReference type="PROSITE" id="PS50929"/>
    </source>
</evidence>
<evidence type="ECO:0000256" key="10">
    <source>
        <dbReference type="ARBA" id="ARBA00023136"/>
    </source>
</evidence>
<evidence type="ECO:0000256" key="11">
    <source>
        <dbReference type="ARBA" id="ARBA00055355"/>
    </source>
</evidence>
<evidence type="ECO:0000256" key="5">
    <source>
        <dbReference type="ARBA" id="ARBA00022692"/>
    </source>
</evidence>
<feature type="transmembrane region" description="Helical" evidence="14">
    <location>
        <begin position="125"/>
        <end position="147"/>
    </location>
</feature>
<dbReference type="SUPFAM" id="SSF52540">
    <property type="entry name" value="P-loop containing nucleoside triphosphate hydrolases"/>
    <property type="match status" value="1"/>
</dbReference>
<comment type="function">
    <text evidence="11">Involved in the export of calmodulin-sensitive adenylate cyclase-hemolysin (cyclolysin).</text>
</comment>
<dbReference type="InterPro" id="IPR003593">
    <property type="entry name" value="AAA+_ATPase"/>
</dbReference>
<gene>
    <name evidence="17" type="ORF">G6693_07855</name>
</gene>
<evidence type="ECO:0000256" key="6">
    <source>
        <dbReference type="ARBA" id="ARBA00022735"/>
    </source>
</evidence>
<comment type="caution">
    <text evidence="17">The sequence shown here is derived from an EMBL/GenBank/DDBJ whole genome shotgun (WGS) entry which is preliminary data.</text>
</comment>
<protein>
    <recommendedName>
        <fullName evidence="13">Cyclolysin secretion/processing ATP-binding protein CyaB</fullName>
    </recommendedName>
</protein>
<dbReference type="GO" id="GO:0005524">
    <property type="term" value="F:ATP binding"/>
    <property type="evidence" value="ECO:0007669"/>
    <property type="project" value="UniProtKB-KW"/>
</dbReference>
<dbReference type="AlphaFoldDB" id="A0AAE2YLP9"/>
<dbReference type="GO" id="GO:0005886">
    <property type="term" value="C:plasma membrane"/>
    <property type="evidence" value="ECO:0007669"/>
    <property type="project" value="UniProtKB-SubCell"/>
</dbReference>
<evidence type="ECO:0000259" key="15">
    <source>
        <dbReference type="PROSITE" id="PS50893"/>
    </source>
</evidence>
<dbReference type="GO" id="GO:0031640">
    <property type="term" value="P:killing of cells of another organism"/>
    <property type="evidence" value="ECO:0007669"/>
    <property type="project" value="UniProtKB-KW"/>
</dbReference>
<feature type="transmembrane region" description="Helical" evidence="14">
    <location>
        <begin position="153"/>
        <end position="176"/>
    </location>
</feature>
<keyword evidence="9 14" id="KW-1133">Transmembrane helix</keyword>
<accession>A0AAE2YLP9</accession>
<dbReference type="SMART" id="SM00382">
    <property type="entry name" value="AAA"/>
    <property type="match status" value="1"/>
</dbReference>
<evidence type="ECO:0000256" key="2">
    <source>
        <dbReference type="ARBA" id="ARBA00022448"/>
    </source>
</evidence>
<feature type="domain" description="ABC transporter" evidence="15">
    <location>
        <begin position="333"/>
        <end position="567"/>
    </location>
</feature>
<keyword evidence="4" id="KW-0997">Cell inner membrane</keyword>
<organism evidence="17 18">
    <name type="scientific">Polynucleobacter paneuropaeus</name>
    <dbReference type="NCBI Taxonomy" id="2527775"/>
    <lineage>
        <taxon>Bacteria</taxon>
        <taxon>Pseudomonadati</taxon>
        <taxon>Pseudomonadota</taxon>
        <taxon>Betaproteobacteria</taxon>
        <taxon>Burkholderiales</taxon>
        <taxon>Burkholderiaceae</taxon>
        <taxon>Polynucleobacter</taxon>
    </lineage>
</organism>
<sequence>MLLLLSIASSLFEMLSIGIVLPFLAVLATPEKVMQSSVIKPVLFFFPQITASELVIPLTIAFISAIIFSGIFRMLNLWAGLRFSYSTGADLSANIYRRTLYQPYAVHASRNSSQIIDGVANKTSIVIHTINAVLALVSTAILLSFILSGLLLINPLITVITCGVLGLLYGVIVFVVRRQLMKNGEFISINSIKVFKALQEGLGGIRDILLDGTQEIYCAIFKSADSPLRKAQERNQFIGQSPKYILEMIGTLVLIGVGVYISEQSGGIIYAIPLMGLLAIGAQRLLPAFQQAFQAWSIIKSNQMILQDVLLLLDQKLPTSTGHILEIPFTREINLQNVSFIYNESHDFALKNINLKIPKGARIGFVGKTGSGKSTLIDLIMGFLTPSSGDLLIDKIGVADSNVYGWQKHITHVPQSIYLADASIEENIAFGVPREDIRHEQVVASAQMAQISDDIEIWPEKYKTNVGERGVRLSGGQRQRIGIARALYKKADVIVFDEATSALDSATETLVMEAMEGLSKDLTVLLVAHRISTLKVCDFIVELEAGEIKWLGTYQDYLDRSESEVFGS</sequence>
<keyword evidence="10 14" id="KW-0472">Membrane</keyword>
<evidence type="ECO:0000256" key="14">
    <source>
        <dbReference type="SAM" id="Phobius"/>
    </source>
</evidence>
<keyword evidence="5 14" id="KW-0812">Transmembrane</keyword>
<dbReference type="InterPro" id="IPR003439">
    <property type="entry name" value="ABC_transporter-like_ATP-bd"/>
</dbReference>
<dbReference type="PROSITE" id="PS00211">
    <property type="entry name" value="ABC_TRANSPORTER_1"/>
    <property type="match status" value="1"/>
</dbReference>
<evidence type="ECO:0000256" key="1">
    <source>
        <dbReference type="ARBA" id="ARBA00004651"/>
    </source>
</evidence>
<evidence type="ECO:0000256" key="3">
    <source>
        <dbReference type="ARBA" id="ARBA00022475"/>
    </source>
</evidence>
<evidence type="ECO:0000256" key="8">
    <source>
        <dbReference type="ARBA" id="ARBA00022840"/>
    </source>
</evidence>
<dbReference type="EMBL" id="JAANGI010000001">
    <property type="protein sequence ID" value="MBT8591836.1"/>
    <property type="molecule type" value="Genomic_DNA"/>
</dbReference>
<dbReference type="Gene3D" id="1.20.1560.10">
    <property type="entry name" value="ABC transporter type 1, transmembrane domain"/>
    <property type="match status" value="1"/>
</dbReference>
<dbReference type="PANTHER" id="PTHR24221">
    <property type="entry name" value="ATP-BINDING CASSETTE SUB-FAMILY B"/>
    <property type="match status" value="1"/>
</dbReference>
<keyword evidence="8 17" id="KW-0067">ATP-binding</keyword>
<evidence type="ECO:0000256" key="4">
    <source>
        <dbReference type="ARBA" id="ARBA00022519"/>
    </source>
</evidence>
<keyword evidence="6" id="KW-0204">Cytolysis</keyword>
<dbReference type="GO" id="GO:0034040">
    <property type="term" value="F:ATPase-coupled lipid transmembrane transporter activity"/>
    <property type="evidence" value="ECO:0007669"/>
    <property type="project" value="TreeGrafter"/>
</dbReference>
<dbReference type="InterPro" id="IPR036640">
    <property type="entry name" value="ABC1_TM_sf"/>
</dbReference>
<evidence type="ECO:0000256" key="12">
    <source>
        <dbReference type="ARBA" id="ARBA00061173"/>
    </source>
</evidence>
<feature type="transmembrane region" description="Helical" evidence="14">
    <location>
        <begin position="244"/>
        <end position="261"/>
    </location>
</feature>
<keyword evidence="7" id="KW-0547">Nucleotide-binding</keyword>
<keyword evidence="6" id="KW-0354">Hemolysis</keyword>
<keyword evidence="3" id="KW-1003">Cell membrane</keyword>
<dbReference type="PROSITE" id="PS50893">
    <property type="entry name" value="ABC_TRANSPORTER_2"/>
    <property type="match status" value="1"/>
</dbReference>
<dbReference type="PANTHER" id="PTHR24221:SF632">
    <property type="entry name" value="ATP-DEPENDENT LIPID A-CORE FLIPPASE"/>
    <property type="match status" value="1"/>
</dbReference>
<dbReference type="Proteomes" id="UP000762271">
    <property type="component" value="Unassembled WGS sequence"/>
</dbReference>
<keyword evidence="2" id="KW-0813">Transport</keyword>
<feature type="transmembrane region" description="Helical" evidence="14">
    <location>
        <begin position="54"/>
        <end position="75"/>
    </location>
</feature>
<dbReference type="InterPro" id="IPR039421">
    <property type="entry name" value="Type_1_exporter"/>
</dbReference>
<feature type="transmembrane region" description="Helical" evidence="14">
    <location>
        <begin position="267"/>
        <end position="286"/>
    </location>
</feature>